<evidence type="ECO:0000256" key="1">
    <source>
        <dbReference type="SAM" id="MobiDB-lite"/>
    </source>
</evidence>
<reference evidence="2 3" key="1">
    <citation type="submission" date="2015-01" db="EMBL/GenBank/DDBJ databases">
        <title>Enhanced salinomycin production by adjusting the supply of polyketide extender units in Streptomyce albus DSM 41398.</title>
        <authorList>
            <person name="Lu C."/>
        </authorList>
    </citation>
    <scope>NUCLEOTIDE SEQUENCE [LARGE SCALE GENOMIC DNA]</scope>
    <source>
        <strain evidence="3">ATCC 21838 / DSM 41398 / FERM P-419 / JCM 4703 / NBRC 107858</strain>
    </source>
</reference>
<proteinExistence type="predicted"/>
<dbReference type="KEGG" id="sals:SLNWT_3985"/>
<organism evidence="2 3">
    <name type="scientific">Streptomyces albus (strain ATCC 21838 / DSM 41398 / FERM P-419 / JCM 4703 / NBRC 107858)</name>
    <dbReference type="NCBI Taxonomy" id="1081613"/>
    <lineage>
        <taxon>Bacteria</taxon>
        <taxon>Bacillati</taxon>
        <taxon>Actinomycetota</taxon>
        <taxon>Actinomycetes</taxon>
        <taxon>Kitasatosporales</taxon>
        <taxon>Streptomycetaceae</taxon>
        <taxon>Streptomyces</taxon>
    </lineage>
</organism>
<accession>A0A0B5F0I8</accession>
<dbReference type="Proteomes" id="UP000031523">
    <property type="component" value="Chromosome"/>
</dbReference>
<feature type="compositionally biased region" description="Acidic residues" evidence="1">
    <location>
        <begin position="70"/>
        <end position="81"/>
    </location>
</feature>
<dbReference type="EMBL" id="CP010519">
    <property type="protein sequence ID" value="AJE84361.1"/>
    <property type="molecule type" value="Genomic_DNA"/>
</dbReference>
<evidence type="ECO:0000313" key="3">
    <source>
        <dbReference type="Proteomes" id="UP000031523"/>
    </source>
</evidence>
<feature type="compositionally biased region" description="Basic residues" evidence="1">
    <location>
        <begin position="34"/>
        <end position="45"/>
    </location>
</feature>
<feature type="compositionally biased region" description="Basic residues" evidence="1">
    <location>
        <begin position="13"/>
        <end position="25"/>
    </location>
</feature>
<dbReference type="AlphaFoldDB" id="A0A0B5F0I8"/>
<sequence length="81" mass="9350">MLPPRTAHLFPSRLRRTHHPYRRRQFGPAALNHRTSRGSRPRKAPAPRTPRTLRPARTTTRASPAYESAPDPDPETELLHR</sequence>
<feature type="compositionally biased region" description="Low complexity" evidence="1">
    <location>
        <begin position="49"/>
        <end position="65"/>
    </location>
</feature>
<feature type="region of interest" description="Disordered" evidence="1">
    <location>
        <begin position="1"/>
        <end position="81"/>
    </location>
</feature>
<evidence type="ECO:0000313" key="2">
    <source>
        <dbReference type="EMBL" id="AJE84361.1"/>
    </source>
</evidence>
<name>A0A0B5F0I8_STRA4</name>
<gene>
    <name evidence="2" type="ORF">SLNWT_3985</name>
</gene>
<protein>
    <submittedName>
        <fullName evidence="2">Uncharacterized protein</fullName>
    </submittedName>
</protein>
<keyword evidence="3" id="KW-1185">Reference proteome</keyword>